<dbReference type="GO" id="GO:0006508">
    <property type="term" value="P:proteolysis"/>
    <property type="evidence" value="ECO:0007669"/>
    <property type="project" value="UniProtKB-KW"/>
</dbReference>
<dbReference type="OrthoDB" id="6288176at2759"/>
<keyword evidence="6" id="KW-1015">Disulfide bond</keyword>
<dbReference type="InterPro" id="IPR001590">
    <property type="entry name" value="Peptidase_M12B"/>
</dbReference>
<dbReference type="SUPFAM" id="SSF55486">
    <property type="entry name" value="Metalloproteases ('zincins'), catalytic domain"/>
    <property type="match status" value="1"/>
</dbReference>
<dbReference type="Proteomes" id="UP000694844">
    <property type="component" value="Chromosome 6"/>
</dbReference>
<keyword evidence="9" id="KW-0732">Signal</keyword>
<evidence type="ECO:0000256" key="8">
    <source>
        <dbReference type="PROSITE-ProRule" id="PRU00276"/>
    </source>
</evidence>
<feature type="binding site" evidence="8">
    <location>
        <position position="393"/>
    </location>
    <ligand>
        <name>Zn(2+)</name>
        <dbReference type="ChEBI" id="CHEBI:29105"/>
        <note>catalytic</note>
    </ligand>
</feature>
<dbReference type="KEGG" id="cvn:111101710"/>
<evidence type="ECO:0000256" key="4">
    <source>
        <dbReference type="ARBA" id="ARBA00022833"/>
    </source>
</evidence>
<evidence type="ECO:0000256" key="6">
    <source>
        <dbReference type="ARBA" id="ARBA00023157"/>
    </source>
</evidence>
<dbReference type="RefSeq" id="XP_022290000.1">
    <property type="nucleotide sequence ID" value="XM_022434292.1"/>
</dbReference>
<dbReference type="PANTHER" id="PTHR13723:SF281">
    <property type="entry name" value="PAPILIN"/>
    <property type="match status" value="1"/>
</dbReference>
<dbReference type="InterPro" id="IPR024079">
    <property type="entry name" value="MetalloPept_cat_dom_sf"/>
</dbReference>
<dbReference type="Pfam" id="PF17771">
    <property type="entry name" value="ADAMTS_CR_2"/>
    <property type="match status" value="4"/>
</dbReference>
<keyword evidence="2 8" id="KW-0479">Metal-binding</keyword>
<dbReference type="InterPro" id="IPR006586">
    <property type="entry name" value="ADAM_Cys-rich"/>
</dbReference>
<evidence type="ECO:0000256" key="9">
    <source>
        <dbReference type="SAM" id="SignalP"/>
    </source>
</evidence>
<dbReference type="PROSITE" id="PS50215">
    <property type="entry name" value="ADAM_MEPRO"/>
    <property type="match status" value="1"/>
</dbReference>
<keyword evidence="5" id="KW-0482">Metalloprotease</keyword>
<organism evidence="11 12">
    <name type="scientific">Crassostrea virginica</name>
    <name type="common">Eastern oyster</name>
    <dbReference type="NCBI Taxonomy" id="6565"/>
    <lineage>
        <taxon>Eukaryota</taxon>
        <taxon>Metazoa</taxon>
        <taxon>Spiralia</taxon>
        <taxon>Lophotrochozoa</taxon>
        <taxon>Mollusca</taxon>
        <taxon>Bivalvia</taxon>
        <taxon>Autobranchia</taxon>
        <taxon>Pteriomorphia</taxon>
        <taxon>Ostreida</taxon>
        <taxon>Ostreoidea</taxon>
        <taxon>Ostreidae</taxon>
        <taxon>Crassostrea</taxon>
    </lineage>
</organism>
<keyword evidence="3" id="KW-0378">Hydrolase</keyword>
<dbReference type="Gene3D" id="3.40.1620.60">
    <property type="match status" value="4"/>
</dbReference>
<dbReference type="Pfam" id="PF01421">
    <property type="entry name" value="Reprolysin"/>
    <property type="match status" value="1"/>
</dbReference>
<evidence type="ECO:0000256" key="7">
    <source>
        <dbReference type="ARBA" id="ARBA00023180"/>
    </source>
</evidence>
<keyword evidence="7" id="KW-0325">Glycoprotein</keyword>
<name>A0A8B8AFP4_CRAVI</name>
<keyword evidence="11" id="KW-1185">Reference proteome</keyword>
<feature type="binding site" evidence="8">
    <location>
        <position position="387"/>
    </location>
    <ligand>
        <name>Zn(2+)</name>
        <dbReference type="ChEBI" id="CHEBI:29105"/>
        <note>catalytic</note>
    </ligand>
</feature>
<reference evidence="12" key="1">
    <citation type="submission" date="2025-08" db="UniProtKB">
        <authorList>
            <consortium name="RefSeq"/>
        </authorList>
    </citation>
    <scope>IDENTIFICATION</scope>
    <source>
        <tissue evidence="12">Whole sample</tissue>
    </source>
</reference>
<evidence type="ECO:0000256" key="5">
    <source>
        <dbReference type="ARBA" id="ARBA00023049"/>
    </source>
</evidence>
<dbReference type="GeneID" id="111101710"/>
<accession>A0A8B8AFP4</accession>
<dbReference type="GO" id="GO:0004222">
    <property type="term" value="F:metalloendopeptidase activity"/>
    <property type="evidence" value="ECO:0007669"/>
    <property type="project" value="InterPro"/>
</dbReference>
<feature type="binding site" evidence="8">
    <location>
        <position position="383"/>
    </location>
    <ligand>
        <name>Zn(2+)</name>
        <dbReference type="ChEBI" id="CHEBI:29105"/>
        <note>catalytic</note>
    </ligand>
</feature>
<dbReference type="PANTHER" id="PTHR13723">
    <property type="entry name" value="ADAMTS A DISINTEGRIN AND METALLOPROTEASE WITH THROMBOSPONDIN MOTIFS PROTEASE"/>
    <property type="match status" value="1"/>
</dbReference>
<feature type="signal peptide" evidence="9">
    <location>
        <begin position="1"/>
        <end position="30"/>
    </location>
</feature>
<dbReference type="AlphaFoldDB" id="A0A8B8AFP4"/>
<evidence type="ECO:0000256" key="1">
    <source>
        <dbReference type="ARBA" id="ARBA00022670"/>
    </source>
</evidence>
<feature type="active site" evidence="8">
    <location>
        <position position="384"/>
    </location>
</feature>
<evidence type="ECO:0000313" key="12">
    <source>
        <dbReference type="RefSeq" id="XP_022290000.1"/>
    </source>
</evidence>
<dbReference type="InterPro" id="IPR041645">
    <property type="entry name" value="ADAMTS_CR_2"/>
</dbReference>
<evidence type="ECO:0000256" key="2">
    <source>
        <dbReference type="ARBA" id="ARBA00022723"/>
    </source>
</evidence>
<protein>
    <submittedName>
        <fullName evidence="12">A disintegrin and metalloproteinase with thrombospondin motifs gon-1-like</fullName>
    </submittedName>
</protein>
<sequence length="1042" mass="117284">MVPIVDLARAKCLDMISFLTLLLCFTLIQCFEISDVLENLVTEVQNEEFSKVLCKASSTYTKHGMPHYLTCGFQYMGEEVRLHLNRNNPDRYRLPVYSITKDKLEEEIRNNLETKNSSVDFYQNQEGTATFKVAKIRNKSGERFTLTGYIFRNMSHLILHPVHGSEDHRIFIPRNRHHITDAKYDVKGRKSGLRSELYKRIPVSSSPRARQQIAEILVVVDYKFYSGLVANETEFTHGTTSGVSSFLSEYIALLFDTTNIPYRNLVNDGIHLILKPVGIVVAKSKTASPWTEENKLNSTEFPNIVNASKALDRFHDYVRGQTALPPHDHALLLTGYQMKDSTIKKNNNTDVLGIASLSAMCGRSSQSVVSSEFDFTPAFTIAHELGHSFGSEHDGENNTCPEDGHVMNATAARNTSHIWQFSSCSVSYMKALLNKLDRTHKNCLLTQENHAVDHQLTVHEHDWYGQIYSADQQCQMYLGPESYMIRDKFNFTGAYQTAFCLQMVCYDPVNHEKFNKYATPGDGTTCGYKKWCMAGACVHQPKLTHSIDTCPQGEVPDKWLRSYYYEDSPTLHSFNFTASCKAYVQQRPEQCFLPEIKYSCCQSCSKIPQYTNGTLPESVYNSVLPEDSQCKQTFGSSSYFCGRWLYDEGEPDNFCSALRCYLPSDDLCHHIVAQDGTRCSYNKWCVAGQCVDDPRALLPTDYRNVPSPQEQCQVSYGASADFCGTTSTYSTNYHEICKKLYCILPEQKLCHSIMALDGTPCGTKMICQQGECVHSENGLDLREDCLYVDKSTWCTTNILGPDTAFKCAFGHNADVCCFTCQKYANMSMPADCRYGDELSYTRYQLTCAQLVAPSPQQCYESSVKQRCCQSCYKAASSLPGKSTPPSLDNQCRVLFGSSSYFCKRVDDYSTSFEPLCNTMYCADANGKTCHGIIAADRTTCGPKKWCLNGTCVHDDNAPNIPNSCVAGDLQDWCSVKKTDGSYKNSYVCYTNQKDECCDMCNRVHSPNTKGCEYGDHSSTCDRSKCSTYTAHSRNVLCCRTCA</sequence>
<comment type="caution">
    <text evidence="8">Lacks conserved residue(s) required for the propagation of feature annotation.</text>
</comment>
<proteinExistence type="predicted"/>
<gene>
    <name evidence="12" type="primary">LOC111101710</name>
</gene>
<keyword evidence="1" id="KW-0645">Protease</keyword>
<evidence type="ECO:0000256" key="3">
    <source>
        <dbReference type="ARBA" id="ARBA00022801"/>
    </source>
</evidence>
<dbReference type="Gene3D" id="3.40.390.10">
    <property type="entry name" value="Collagenase (Catalytic Domain)"/>
    <property type="match status" value="1"/>
</dbReference>
<keyword evidence="4 8" id="KW-0862">Zinc</keyword>
<dbReference type="GO" id="GO:0046872">
    <property type="term" value="F:metal ion binding"/>
    <property type="evidence" value="ECO:0007669"/>
    <property type="project" value="UniProtKB-KW"/>
</dbReference>
<evidence type="ECO:0000259" key="10">
    <source>
        <dbReference type="PROSITE" id="PS50215"/>
    </source>
</evidence>
<feature type="chain" id="PRO_5034282695" evidence="9">
    <location>
        <begin position="31"/>
        <end position="1042"/>
    </location>
</feature>
<dbReference type="SMART" id="SM00608">
    <property type="entry name" value="ACR"/>
    <property type="match status" value="1"/>
</dbReference>
<dbReference type="InterPro" id="IPR050439">
    <property type="entry name" value="ADAMTS_ADAMTS-like"/>
</dbReference>
<evidence type="ECO:0000313" key="11">
    <source>
        <dbReference type="Proteomes" id="UP000694844"/>
    </source>
</evidence>
<feature type="domain" description="Peptidase M12B" evidence="10">
    <location>
        <begin position="212"/>
        <end position="435"/>
    </location>
</feature>